<evidence type="ECO:0000256" key="5">
    <source>
        <dbReference type="ARBA" id="ARBA00022723"/>
    </source>
</evidence>
<evidence type="ECO:0000256" key="14">
    <source>
        <dbReference type="PROSITE-ProRule" id="PRU00042"/>
    </source>
</evidence>
<keyword evidence="18" id="KW-1185">Reference proteome</keyword>
<dbReference type="FunFam" id="3.30.160.60:FF:001840">
    <property type="entry name" value="Paternally-expressed gene 3 protein"/>
    <property type="match status" value="1"/>
</dbReference>
<dbReference type="AlphaFoldDB" id="A0A8C5MWX0"/>
<accession>A0A8C5MWX0</accession>
<evidence type="ECO:0000256" key="6">
    <source>
        <dbReference type="ARBA" id="ARBA00022737"/>
    </source>
</evidence>
<reference evidence="17" key="1">
    <citation type="submission" date="2025-08" db="UniProtKB">
        <authorList>
            <consortium name="Ensembl"/>
        </authorList>
    </citation>
    <scope>IDENTIFICATION</scope>
</reference>
<dbReference type="PANTHER" id="PTHR24376:SF38">
    <property type="entry name" value="ZINC FINGER PROTEIN 445"/>
    <property type="match status" value="1"/>
</dbReference>
<feature type="domain" description="C2H2-type" evidence="16">
    <location>
        <begin position="246"/>
        <end position="273"/>
    </location>
</feature>
<feature type="domain" description="C2H2-type" evidence="16">
    <location>
        <begin position="392"/>
        <end position="419"/>
    </location>
</feature>
<comment type="similarity">
    <text evidence="3">Belongs to the krueppel C2H2-type zinc-finger protein family.</text>
</comment>
<evidence type="ECO:0000256" key="9">
    <source>
        <dbReference type="ARBA" id="ARBA00022843"/>
    </source>
</evidence>
<feature type="domain" description="C2H2-type" evidence="16">
    <location>
        <begin position="903"/>
        <end position="930"/>
    </location>
</feature>
<dbReference type="FunFam" id="3.30.160.60:FF:000710">
    <property type="entry name" value="Zinc finger protein 768"/>
    <property type="match status" value="2"/>
</dbReference>
<dbReference type="PANTHER" id="PTHR24376">
    <property type="entry name" value="ZINC FINGER PROTEIN"/>
    <property type="match status" value="1"/>
</dbReference>
<keyword evidence="11" id="KW-0238">DNA-binding</keyword>
<dbReference type="FunFam" id="3.30.160.60:FF:000690">
    <property type="entry name" value="Zinc finger protein 354C"/>
    <property type="match status" value="1"/>
</dbReference>
<dbReference type="FunFam" id="3.30.160.60:FF:000624">
    <property type="entry name" value="zinc finger protein 697"/>
    <property type="match status" value="2"/>
</dbReference>
<feature type="compositionally biased region" description="Low complexity" evidence="15">
    <location>
        <begin position="569"/>
        <end position="580"/>
    </location>
</feature>
<dbReference type="PROSITE" id="PS00028">
    <property type="entry name" value="ZINC_FINGER_C2H2_1"/>
    <property type="match status" value="23"/>
</dbReference>
<feature type="domain" description="C2H2-type" evidence="16">
    <location>
        <begin position="523"/>
        <end position="550"/>
    </location>
</feature>
<dbReference type="FunFam" id="3.30.160.60:FF:000093">
    <property type="entry name" value="zinc finger protein 668 isoform X1"/>
    <property type="match status" value="1"/>
</dbReference>
<feature type="domain" description="C2H2-type" evidence="16">
    <location>
        <begin position="467"/>
        <end position="494"/>
    </location>
</feature>
<proteinExistence type="inferred from homology"/>
<organism evidence="17 18">
    <name type="scientific">Leptobrachium leishanense</name>
    <name type="common">Leishan spiny toad</name>
    <dbReference type="NCBI Taxonomy" id="445787"/>
    <lineage>
        <taxon>Eukaryota</taxon>
        <taxon>Metazoa</taxon>
        <taxon>Chordata</taxon>
        <taxon>Craniata</taxon>
        <taxon>Vertebrata</taxon>
        <taxon>Euteleostomi</taxon>
        <taxon>Amphibia</taxon>
        <taxon>Batrachia</taxon>
        <taxon>Anura</taxon>
        <taxon>Pelobatoidea</taxon>
        <taxon>Megophryidae</taxon>
        <taxon>Leptobrachium</taxon>
    </lineage>
</organism>
<evidence type="ECO:0000256" key="10">
    <source>
        <dbReference type="ARBA" id="ARBA00023015"/>
    </source>
</evidence>
<name>A0A8C5MWX0_9ANUR</name>
<dbReference type="GO" id="GO:0005634">
    <property type="term" value="C:nucleus"/>
    <property type="evidence" value="ECO:0007669"/>
    <property type="project" value="UniProtKB-SubCell"/>
</dbReference>
<feature type="domain" description="C2H2-type" evidence="16">
    <location>
        <begin position="1032"/>
        <end position="1059"/>
    </location>
</feature>
<feature type="domain" description="C2H2-type" evidence="16">
    <location>
        <begin position="120"/>
        <end position="147"/>
    </location>
</feature>
<sequence length="1112" mass="124694">MSRAEEHSLTGTQSALRKHRALNTGDTERQQGPPGCPGCQEEVDSVPVESLDAVGPNGETSDLGHGGEGAGADMSVAEEWNRDLDGGAGASEFLCPYCGEIFTSESLLVTHCKDHKRGRPACLYCGKVFAHQSSLVRHRNTRCLARMGNDTGTSVLDVHGRHKCGICQMTFPEKHELRRHLGSHTGEQRYKCQECGRSFSCNYFLVRHQHTHTGERPFTCPQCGKGFRRTSTLAQHQLTHSRDQPYRCDVCSRCFSQKNSLVVHLRTHTEEWPFSCTVCGSGFRSSSALIRHEHIHQQRVDLSGDGSEAGPLPPGVPVRAEDSLHAQEADSPLPASSEVAESAPGYEVTDWCDRTRHDEQSTGIICPECGVTFGSQSLLDAHQQEHALQRRFGCPSCAKVFSHQSTLVRHRKSYCSANKQTPPVTAGGEIFRQDPPPHYKCGICAESFGNKNELRRHLAGHRGPQRYNCKECGRAFTCNYFLVRHQRVHTGEQPFQCQVCHKGFSQKTSLVIHVRTHTGERPYTCQTCGYGFCSRSSLVRHIHSHMERKVRGGGKSTTRQNDFTKKQRAASGSASGVSPGRDQLTQGPSRTIHGRGEVTKTSSTECTECNKSFRSPLHLAMHRRTHAGSKTSFCTDCGKRFGHRSALVRHRKLYCSQRNANSSHSSDLSKTLRSYKCGICQETFPSPEELKKHLASHTGERRFRCHECGRAFSSNFYLVRHQRTHTGERPFSCPQCGKSFKCSSVLHRHQLTHTREQPFKCEVCAKGFTQKTSLVIHVRTHTGERPFSCAVCRRSFCSRSALIRHKHGHGKDSRGPGEKVPEADAVKQEPPSTEDADLTYEIQEVYVAEDQSLDLLGPRRLSLEQSSVKELKDEKQEGETETTKDRAGHVRETRVEVEEDSGFICPDCGKFFQSSALLSQHQALHTDNKRFTCSSCGKRFGRRSSLHRHRSEHCIFRTGSGSAESSPIPPYAQHANHCGLCQTDFPSAKELRQHLASHKGDRRYECRECGRTFNCNYFLVRHQRTHTGERPFSCPQCDKSFKCSSVLYRHQRTHTGDLPFKCEVCGKGFTQKTSLVIHLRTHTGERPFSCTMCGRSFCSRSALIRHKHVHNA</sequence>
<dbReference type="GO" id="GO:0008270">
    <property type="term" value="F:zinc ion binding"/>
    <property type="evidence" value="ECO:0007669"/>
    <property type="project" value="UniProtKB-KW"/>
</dbReference>
<dbReference type="GO" id="GO:0000978">
    <property type="term" value="F:RNA polymerase II cis-regulatory region sequence-specific DNA binding"/>
    <property type="evidence" value="ECO:0007669"/>
    <property type="project" value="TreeGrafter"/>
</dbReference>
<feature type="domain" description="C2H2-type" evidence="16">
    <location>
        <begin position="218"/>
        <end position="245"/>
    </location>
</feature>
<comment type="function">
    <text evidence="1">May be involved in transcriptional regulation.</text>
</comment>
<feature type="domain" description="C2H2-type" evidence="16">
    <location>
        <begin position="495"/>
        <end position="522"/>
    </location>
</feature>
<feature type="region of interest" description="Disordered" evidence="15">
    <location>
        <begin position="867"/>
        <end position="888"/>
    </location>
</feature>
<feature type="domain" description="C2H2-type" evidence="16">
    <location>
        <begin position="931"/>
        <end position="958"/>
    </location>
</feature>
<dbReference type="GeneTree" id="ENSGT01150000286939"/>
<feature type="domain" description="C2H2-type" evidence="16">
    <location>
        <begin position="274"/>
        <end position="301"/>
    </location>
</feature>
<evidence type="ECO:0000256" key="13">
    <source>
        <dbReference type="ARBA" id="ARBA00023242"/>
    </source>
</evidence>
<dbReference type="InterPro" id="IPR036236">
    <property type="entry name" value="Znf_C2H2_sf"/>
</dbReference>
<evidence type="ECO:0000256" key="4">
    <source>
        <dbReference type="ARBA" id="ARBA00022499"/>
    </source>
</evidence>
<dbReference type="Gene3D" id="3.30.160.60">
    <property type="entry name" value="Classic Zinc Finger"/>
    <property type="match status" value="20"/>
</dbReference>
<keyword evidence="9" id="KW-0832">Ubl conjugation</keyword>
<evidence type="ECO:0000256" key="8">
    <source>
        <dbReference type="ARBA" id="ARBA00022833"/>
    </source>
</evidence>
<dbReference type="FunFam" id="3.30.160.60:FF:002343">
    <property type="entry name" value="Zinc finger protein 33A"/>
    <property type="match status" value="2"/>
</dbReference>
<evidence type="ECO:0000256" key="1">
    <source>
        <dbReference type="ARBA" id="ARBA00003767"/>
    </source>
</evidence>
<evidence type="ECO:0000313" key="17">
    <source>
        <dbReference type="Ensembl" id="ENSLLEP00000020891.1"/>
    </source>
</evidence>
<feature type="domain" description="C2H2-type" evidence="16">
    <location>
        <begin position="1088"/>
        <end position="1112"/>
    </location>
</feature>
<feature type="domain" description="C2H2-type" evidence="16">
    <location>
        <begin position="731"/>
        <end position="758"/>
    </location>
</feature>
<feature type="region of interest" description="Disordered" evidence="15">
    <location>
        <begin position="806"/>
        <end position="834"/>
    </location>
</feature>
<keyword evidence="10" id="KW-0805">Transcription regulation</keyword>
<feature type="domain" description="C2H2-type" evidence="16">
    <location>
        <begin position="759"/>
        <end position="786"/>
    </location>
</feature>
<dbReference type="Proteomes" id="UP000694569">
    <property type="component" value="Unplaced"/>
</dbReference>
<feature type="region of interest" description="Disordered" evidence="15">
    <location>
        <begin position="1"/>
        <end position="72"/>
    </location>
</feature>
<feature type="domain" description="C2H2-type" evidence="16">
    <location>
        <begin position="604"/>
        <end position="631"/>
    </location>
</feature>
<reference evidence="17" key="2">
    <citation type="submission" date="2025-09" db="UniProtKB">
        <authorList>
            <consortium name="Ensembl"/>
        </authorList>
    </citation>
    <scope>IDENTIFICATION</scope>
</reference>
<feature type="domain" description="C2H2-type" evidence="16">
    <location>
        <begin position="787"/>
        <end position="814"/>
    </location>
</feature>
<feature type="domain" description="C2H2-type" evidence="16">
    <location>
        <begin position="439"/>
        <end position="466"/>
    </location>
</feature>
<evidence type="ECO:0000256" key="11">
    <source>
        <dbReference type="ARBA" id="ARBA00023125"/>
    </source>
</evidence>
<feature type="region of interest" description="Disordered" evidence="15">
    <location>
        <begin position="545"/>
        <end position="599"/>
    </location>
</feature>
<feature type="domain" description="C2H2-type" evidence="16">
    <location>
        <begin position="703"/>
        <end position="730"/>
    </location>
</feature>
<dbReference type="FunFam" id="3.30.160.60:FF:000052">
    <property type="entry name" value="zinc finger protein 546 isoform X1"/>
    <property type="match status" value="2"/>
</dbReference>
<keyword evidence="13" id="KW-0539">Nucleus</keyword>
<evidence type="ECO:0000256" key="12">
    <source>
        <dbReference type="ARBA" id="ARBA00023163"/>
    </source>
</evidence>
<evidence type="ECO:0000256" key="15">
    <source>
        <dbReference type="SAM" id="MobiDB-lite"/>
    </source>
</evidence>
<keyword evidence="6" id="KW-0677">Repeat</keyword>
<feature type="domain" description="C2H2-type" evidence="16">
    <location>
        <begin position="976"/>
        <end position="1003"/>
    </location>
</feature>
<feature type="domain" description="C2H2-type" evidence="16">
    <location>
        <begin position="93"/>
        <end position="120"/>
    </location>
</feature>
<feature type="domain" description="C2H2-type" evidence="16">
    <location>
        <begin position="190"/>
        <end position="217"/>
    </location>
</feature>
<dbReference type="InterPro" id="IPR013087">
    <property type="entry name" value="Znf_C2H2_type"/>
</dbReference>
<evidence type="ECO:0000256" key="3">
    <source>
        <dbReference type="ARBA" id="ARBA00006991"/>
    </source>
</evidence>
<feature type="domain" description="C2H2-type" evidence="16">
    <location>
        <begin position="632"/>
        <end position="659"/>
    </location>
</feature>
<dbReference type="Pfam" id="PF13894">
    <property type="entry name" value="zf-C2H2_4"/>
    <property type="match status" value="1"/>
</dbReference>
<feature type="region of interest" description="Disordered" evidence="15">
    <location>
        <begin position="299"/>
        <end position="319"/>
    </location>
</feature>
<protein>
    <recommendedName>
        <fullName evidence="16">C2H2-type domain-containing protein</fullName>
    </recommendedName>
</protein>
<dbReference type="Pfam" id="PF12874">
    <property type="entry name" value="zf-met"/>
    <property type="match status" value="1"/>
</dbReference>
<dbReference type="GO" id="GO:0001228">
    <property type="term" value="F:DNA-binding transcription activator activity, RNA polymerase II-specific"/>
    <property type="evidence" value="ECO:0007669"/>
    <property type="project" value="TreeGrafter"/>
</dbReference>
<evidence type="ECO:0000313" key="18">
    <source>
        <dbReference type="Proteomes" id="UP000694569"/>
    </source>
</evidence>
<comment type="subcellular location">
    <subcellularLocation>
        <location evidence="2">Nucleus</location>
    </subcellularLocation>
</comment>
<feature type="domain" description="C2H2-type" evidence="16">
    <location>
        <begin position="162"/>
        <end position="189"/>
    </location>
</feature>
<dbReference type="FunFam" id="3.30.160.60:FF:000100">
    <property type="entry name" value="Zinc finger 45-like"/>
    <property type="match status" value="1"/>
</dbReference>
<dbReference type="Ensembl" id="ENSLLET00000021705.1">
    <property type="protein sequence ID" value="ENSLLEP00000020891.1"/>
    <property type="gene ID" value="ENSLLEG00000013232.1"/>
</dbReference>
<dbReference type="FunFam" id="3.30.160.60:FF:000110">
    <property type="entry name" value="Zinc finger protein-like"/>
    <property type="match status" value="1"/>
</dbReference>
<keyword evidence="7 14" id="KW-0863">Zinc-finger</keyword>
<dbReference type="SMART" id="SM00355">
    <property type="entry name" value="ZnF_C2H2"/>
    <property type="match status" value="27"/>
</dbReference>
<feature type="compositionally biased region" description="Basic and acidic residues" evidence="15">
    <location>
        <begin position="810"/>
        <end position="827"/>
    </location>
</feature>
<dbReference type="SUPFAM" id="SSF57667">
    <property type="entry name" value="beta-beta-alpha zinc fingers"/>
    <property type="match status" value="15"/>
</dbReference>
<keyword evidence="4" id="KW-1017">Isopeptide bond</keyword>
<feature type="domain" description="C2H2-type" evidence="16">
    <location>
        <begin position="1060"/>
        <end position="1087"/>
    </location>
</feature>
<dbReference type="PROSITE" id="PS50157">
    <property type="entry name" value="ZINC_FINGER_C2H2_2"/>
    <property type="match status" value="27"/>
</dbReference>
<feature type="domain" description="C2H2-type" evidence="16">
    <location>
        <begin position="1004"/>
        <end position="1031"/>
    </location>
</feature>
<evidence type="ECO:0000259" key="16">
    <source>
        <dbReference type="PROSITE" id="PS50157"/>
    </source>
</evidence>
<dbReference type="OrthoDB" id="654211at2759"/>
<dbReference type="Pfam" id="PF00096">
    <property type="entry name" value="zf-C2H2"/>
    <property type="match status" value="18"/>
</dbReference>
<feature type="domain" description="C2H2-type" evidence="16">
    <location>
        <begin position="675"/>
        <end position="702"/>
    </location>
</feature>
<dbReference type="FunFam" id="3.30.160.60:FF:000688">
    <property type="entry name" value="zinc finger protein 197 isoform X1"/>
    <property type="match status" value="2"/>
</dbReference>
<feature type="domain" description="C2H2-type" evidence="16">
    <location>
        <begin position="364"/>
        <end position="391"/>
    </location>
</feature>
<evidence type="ECO:0000256" key="2">
    <source>
        <dbReference type="ARBA" id="ARBA00004123"/>
    </source>
</evidence>
<evidence type="ECO:0000256" key="7">
    <source>
        <dbReference type="ARBA" id="ARBA00022771"/>
    </source>
</evidence>
<keyword evidence="5" id="KW-0479">Metal-binding</keyword>
<keyword evidence="12" id="KW-0804">Transcription</keyword>
<keyword evidence="8" id="KW-0862">Zinc</keyword>